<dbReference type="RefSeq" id="WP_048703102.1">
    <property type="nucleotide sequence ID" value="NZ_CP012034.1"/>
</dbReference>
<feature type="transmembrane region" description="Helical" evidence="1">
    <location>
        <begin position="36"/>
        <end position="57"/>
    </location>
</feature>
<dbReference type="Proteomes" id="UP000036106">
    <property type="component" value="Chromosome"/>
</dbReference>
<dbReference type="Pfam" id="PF17255">
    <property type="entry name" value="EbsA"/>
    <property type="match status" value="1"/>
</dbReference>
<dbReference type="KEGG" id="lgn:ABM34_02750"/>
<evidence type="ECO:0000256" key="1">
    <source>
        <dbReference type="SAM" id="Phobius"/>
    </source>
</evidence>
<protein>
    <recommendedName>
        <fullName evidence="4">Pore-forming protein</fullName>
    </recommendedName>
</protein>
<dbReference type="PATRIC" id="fig|1007676.4.peg.570"/>
<keyword evidence="1" id="KW-0472">Membrane</keyword>
<proteinExistence type="predicted"/>
<reference evidence="3" key="1">
    <citation type="submission" date="2015-07" db="EMBL/GenBank/DDBJ databases">
        <title>Lactobacillus ginsenosidimutans/EMML 3141/ whole genome sequencing.</title>
        <authorList>
            <person name="Kim M.K."/>
            <person name="Im W.-T."/>
            <person name="Srinivasan S."/>
            <person name="Lee J.-J."/>
        </authorList>
    </citation>
    <scope>NUCLEOTIDE SEQUENCE [LARGE SCALE GENOMIC DNA]</scope>
    <source>
        <strain evidence="3">EMML 3041</strain>
    </source>
</reference>
<dbReference type="InterPro" id="IPR020215">
    <property type="entry name" value="EbsA-like"/>
</dbReference>
<sequence length="128" mass="15066">MSKKYYIQPTGAWGIILWSFALIIIFLGVVLQLEIFSLSVIPIIIWIIGLVYILYILKSSWVKISDSKVVIKEPNYHKTRTFNRSDVTVKSNNQWQLEFDFENHDYFPVKITSTKKILREIKKRVGDQ</sequence>
<accession>A0A0H4QIR6</accession>
<keyword evidence="1" id="KW-1133">Transmembrane helix</keyword>
<gene>
    <name evidence="2" type="ORF">ABM34_02750</name>
</gene>
<dbReference type="STRING" id="1007676.ABM34_02750"/>
<dbReference type="AlphaFoldDB" id="A0A0H4QIR6"/>
<organism evidence="2 3">
    <name type="scientific">Companilactobacillus ginsenosidimutans</name>
    <dbReference type="NCBI Taxonomy" id="1007676"/>
    <lineage>
        <taxon>Bacteria</taxon>
        <taxon>Bacillati</taxon>
        <taxon>Bacillota</taxon>
        <taxon>Bacilli</taxon>
        <taxon>Lactobacillales</taxon>
        <taxon>Lactobacillaceae</taxon>
        <taxon>Companilactobacillus</taxon>
    </lineage>
</organism>
<evidence type="ECO:0000313" key="2">
    <source>
        <dbReference type="EMBL" id="AKP66578.1"/>
    </source>
</evidence>
<evidence type="ECO:0000313" key="3">
    <source>
        <dbReference type="Proteomes" id="UP000036106"/>
    </source>
</evidence>
<keyword evidence="3" id="KW-1185">Reference proteome</keyword>
<name>A0A0H4QIR6_9LACO</name>
<feature type="transmembrane region" description="Helical" evidence="1">
    <location>
        <begin position="12"/>
        <end position="30"/>
    </location>
</feature>
<dbReference type="OrthoDB" id="2303618at2"/>
<keyword evidence="1" id="KW-0812">Transmembrane</keyword>
<evidence type="ECO:0008006" key="4">
    <source>
        <dbReference type="Google" id="ProtNLM"/>
    </source>
</evidence>
<dbReference type="EMBL" id="CP012034">
    <property type="protein sequence ID" value="AKP66578.1"/>
    <property type="molecule type" value="Genomic_DNA"/>
</dbReference>